<dbReference type="CDD" id="cd01189">
    <property type="entry name" value="INT_ICEBs1_C_like"/>
    <property type="match status" value="1"/>
</dbReference>
<dbReference type="InterPro" id="IPR010998">
    <property type="entry name" value="Integrase_recombinase_N"/>
</dbReference>
<dbReference type="PANTHER" id="PTHR30349:SF64">
    <property type="entry name" value="PROPHAGE INTEGRASE INTD-RELATED"/>
    <property type="match status" value="1"/>
</dbReference>
<proteinExistence type="inferred from homology"/>
<comment type="caution">
    <text evidence="8">The sequence shown here is derived from an EMBL/GenBank/DDBJ whole genome shotgun (WGS) entry which is preliminary data.</text>
</comment>
<dbReference type="EMBL" id="VDGG01000001">
    <property type="protein sequence ID" value="TQR18778.1"/>
    <property type="molecule type" value="Genomic_DNA"/>
</dbReference>
<evidence type="ECO:0000256" key="5">
    <source>
        <dbReference type="PROSITE-ProRule" id="PRU01248"/>
    </source>
</evidence>
<feature type="domain" description="Core-binding (CB)" evidence="7">
    <location>
        <begin position="72"/>
        <end position="155"/>
    </location>
</feature>
<dbReference type="PROSITE" id="PS51898">
    <property type="entry name" value="TYR_RECOMBINASE"/>
    <property type="match status" value="1"/>
</dbReference>
<dbReference type="InterPro" id="IPR002104">
    <property type="entry name" value="Integrase_catalytic"/>
</dbReference>
<keyword evidence="4" id="KW-0233">DNA recombination</keyword>
<dbReference type="Gene3D" id="1.10.443.10">
    <property type="entry name" value="Intergrase catalytic core"/>
    <property type="match status" value="1"/>
</dbReference>
<protein>
    <submittedName>
        <fullName evidence="8">Site-specific integrase</fullName>
    </submittedName>
</protein>
<organism evidence="8 9">
    <name type="scientific">Psychrobacillus soli</name>
    <dbReference type="NCBI Taxonomy" id="1543965"/>
    <lineage>
        <taxon>Bacteria</taxon>
        <taxon>Bacillati</taxon>
        <taxon>Bacillota</taxon>
        <taxon>Bacilli</taxon>
        <taxon>Bacillales</taxon>
        <taxon>Bacillaceae</taxon>
        <taxon>Psychrobacillus</taxon>
    </lineage>
</organism>
<dbReference type="Pfam" id="PF00589">
    <property type="entry name" value="Phage_integrase"/>
    <property type="match status" value="1"/>
</dbReference>
<keyword evidence="3 5" id="KW-0238">DNA-binding</keyword>
<evidence type="ECO:0000256" key="3">
    <source>
        <dbReference type="ARBA" id="ARBA00023125"/>
    </source>
</evidence>
<dbReference type="InterPro" id="IPR050090">
    <property type="entry name" value="Tyrosine_recombinase_XerCD"/>
</dbReference>
<feature type="domain" description="Tyr recombinase" evidence="6">
    <location>
        <begin position="184"/>
        <end position="391"/>
    </location>
</feature>
<dbReference type="PANTHER" id="PTHR30349">
    <property type="entry name" value="PHAGE INTEGRASE-RELATED"/>
    <property type="match status" value="1"/>
</dbReference>
<dbReference type="OrthoDB" id="9803188at2"/>
<dbReference type="RefSeq" id="WP_142604864.1">
    <property type="nucleotide sequence ID" value="NZ_VDGG01000001.1"/>
</dbReference>
<dbReference type="InterPro" id="IPR011010">
    <property type="entry name" value="DNA_brk_join_enz"/>
</dbReference>
<dbReference type="InterPro" id="IPR044068">
    <property type="entry name" value="CB"/>
</dbReference>
<keyword evidence="2" id="KW-0229">DNA integration</keyword>
<dbReference type="Pfam" id="PF14659">
    <property type="entry name" value="Phage_int_SAM_3"/>
    <property type="match status" value="1"/>
</dbReference>
<dbReference type="Pfam" id="PF14657">
    <property type="entry name" value="Arm-DNA-bind_4"/>
    <property type="match status" value="1"/>
</dbReference>
<dbReference type="GO" id="GO:0006310">
    <property type="term" value="P:DNA recombination"/>
    <property type="evidence" value="ECO:0007669"/>
    <property type="project" value="UniProtKB-KW"/>
</dbReference>
<dbReference type="InterPro" id="IPR004107">
    <property type="entry name" value="Integrase_SAM-like_N"/>
</dbReference>
<evidence type="ECO:0000256" key="4">
    <source>
        <dbReference type="ARBA" id="ARBA00023172"/>
    </source>
</evidence>
<dbReference type="InterPro" id="IPR013762">
    <property type="entry name" value="Integrase-like_cat_sf"/>
</dbReference>
<dbReference type="PROSITE" id="PS51900">
    <property type="entry name" value="CB"/>
    <property type="match status" value="1"/>
</dbReference>
<reference evidence="8 9" key="1">
    <citation type="submission" date="2019-05" db="EMBL/GenBank/DDBJ databases">
        <title>Psychrobacillus vulpis sp. nov., a new species isolated from feces of a red fox that inhabits in The Tablas de Daimiel Natural Park, Albacete, Spain.</title>
        <authorList>
            <person name="Rodriguez M."/>
            <person name="Reina J.C."/>
            <person name="Bejar V."/>
            <person name="Llamas I."/>
        </authorList>
    </citation>
    <scope>NUCLEOTIDE SEQUENCE [LARGE SCALE GENOMIC DNA]</scope>
    <source>
        <strain evidence="8 9">NHI-2</strain>
    </source>
</reference>
<evidence type="ECO:0000256" key="1">
    <source>
        <dbReference type="ARBA" id="ARBA00008857"/>
    </source>
</evidence>
<keyword evidence="9" id="KW-1185">Reference proteome</keyword>
<dbReference type="SUPFAM" id="SSF56349">
    <property type="entry name" value="DNA breaking-rejoining enzymes"/>
    <property type="match status" value="1"/>
</dbReference>
<evidence type="ECO:0000259" key="7">
    <source>
        <dbReference type="PROSITE" id="PS51900"/>
    </source>
</evidence>
<dbReference type="InterPro" id="IPR028259">
    <property type="entry name" value="AP2-like_int_N"/>
</dbReference>
<accession>A0A544TMW2</accession>
<gene>
    <name evidence="8" type="ORF">FG383_00375</name>
</gene>
<dbReference type="GO" id="GO:0003677">
    <property type="term" value="F:DNA binding"/>
    <property type="evidence" value="ECO:0007669"/>
    <property type="project" value="UniProtKB-UniRule"/>
</dbReference>
<dbReference type="AlphaFoldDB" id="A0A544TMW2"/>
<dbReference type="Gene3D" id="1.10.150.130">
    <property type="match status" value="1"/>
</dbReference>
<comment type="similarity">
    <text evidence="1">Belongs to the 'phage' integrase family.</text>
</comment>
<evidence type="ECO:0000313" key="8">
    <source>
        <dbReference type="EMBL" id="TQR18778.1"/>
    </source>
</evidence>
<name>A0A544TMW2_9BACI</name>
<evidence type="ECO:0000256" key="2">
    <source>
        <dbReference type="ARBA" id="ARBA00022908"/>
    </source>
</evidence>
<sequence>MKGHYYKRDCTCEIENCGCTWTFVIDIRKDPLTRERRQKSQGSFNTRQDAEIAAADLLNKINKGTYIEESNILFEDFTNDWLTYYIHSTAPKPGTIRLRKYSINKFLLYFSNVKLKDITEEMYQAILDDLKEKGYALNTIEGYHTTAKLIFKLATDKRMIILNPTINAYIKPDEEVIIEDDEEELPLYFEKDELALFLKTVRKYGLYMDYLIFLILSYTGIRVGELVALKWRNIDFKKKTISITKTYYNPDNNTKKYVLVPPKTKKSRRKIVVDHEIIGKLIKHKAEQEKPIMHYGNSYNNGDYVFANINRHPGFPILFKLVETRMTRLLGKTEFNSDITPHSLRHTHTSLLAEAGVGLEEIMDQLGHQDDDVTRKVYLHVTTDMKTEAADKFSELMKKTRIEN</sequence>
<dbReference type="Proteomes" id="UP000318937">
    <property type="component" value="Unassembled WGS sequence"/>
</dbReference>
<evidence type="ECO:0000259" key="6">
    <source>
        <dbReference type="PROSITE" id="PS51898"/>
    </source>
</evidence>
<dbReference type="GO" id="GO:0015074">
    <property type="term" value="P:DNA integration"/>
    <property type="evidence" value="ECO:0007669"/>
    <property type="project" value="InterPro"/>
</dbReference>
<evidence type="ECO:0000313" key="9">
    <source>
        <dbReference type="Proteomes" id="UP000318937"/>
    </source>
</evidence>